<accession>A0A507ZIC2</accession>
<dbReference type="GO" id="GO:0003700">
    <property type="term" value="F:DNA-binding transcription factor activity"/>
    <property type="evidence" value="ECO:0007669"/>
    <property type="project" value="InterPro"/>
</dbReference>
<dbReference type="OrthoDB" id="952277at2"/>
<gene>
    <name evidence="5" type="ORF">FKR84_10645</name>
</gene>
<dbReference type="SUPFAM" id="SSF46689">
    <property type="entry name" value="Homeodomain-like"/>
    <property type="match status" value="1"/>
</dbReference>
<keyword evidence="6" id="KW-1185">Reference proteome</keyword>
<organism evidence="5 6">
    <name type="scientific">Haloflavibacter putidus</name>
    <dbReference type="NCBI Taxonomy" id="2576776"/>
    <lineage>
        <taxon>Bacteria</taxon>
        <taxon>Pseudomonadati</taxon>
        <taxon>Bacteroidota</taxon>
        <taxon>Flavobacteriia</taxon>
        <taxon>Flavobacteriales</taxon>
        <taxon>Flavobacteriaceae</taxon>
        <taxon>Haloflavibacter</taxon>
    </lineage>
</organism>
<dbReference type="Pfam" id="PF12833">
    <property type="entry name" value="HTH_18"/>
    <property type="match status" value="1"/>
</dbReference>
<keyword evidence="2" id="KW-0238">DNA-binding</keyword>
<dbReference type="EMBL" id="VIAR01000011">
    <property type="protein sequence ID" value="TQD36263.1"/>
    <property type="molecule type" value="Genomic_DNA"/>
</dbReference>
<evidence type="ECO:0000256" key="2">
    <source>
        <dbReference type="ARBA" id="ARBA00023125"/>
    </source>
</evidence>
<protein>
    <submittedName>
        <fullName evidence="5">Helix-turn-helix domain-containing protein</fullName>
    </submittedName>
</protein>
<name>A0A507ZIC2_9FLAO</name>
<reference evidence="5 6" key="1">
    <citation type="submission" date="2019-06" db="EMBL/GenBank/DDBJ databases">
        <title>Flavibacter putida gen. nov., sp. nov., a novel marine bacterium of the family Flavobacteriaceae isolated from coastal seawater.</title>
        <authorList>
            <person name="Feng X."/>
        </authorList>
    </citation>
    <scope>NUCLEOTIDE SEQUENCE [LARGE SCALE GENOMIC DNA]</scope>
    <source>
        <strain evidence="5 6">PLHSN227</strain>
    </source>
</reference>
<dbReference type="PROSITE" id="PS01124">
    <property type="entry name" value="HTH_ARAC_FAMILY_2"/>
    <property type="match status" value="1"/>
</dbReference>
<evidence type="ECO:0000256" key="3">
    <source>
        <dbReference type="ARBA" id="ARBA00023163"/>
    </source>
</evidence>
<proteinExistence type="predicted"/>
<dbReference type="InterPro" id="IPR009057">
    <property type="entry name" value="Homeodomain-like_sf"/>
</dbReference>
<evidence type="ECO:0000256" key="1">
    <source>
        <dbReference type="ARBA" id="ARBA00023015"/>
    </source>
</evidence>
<dbReference type="Gene3D" id="3.30.70.100">
    <property type="match status" value="1"/>
</dbReference>
<dbReference type="Gene3D" id="1.10.10.60">
    <property type="entry name" value="Homeodomain-like"/>
    <property type="match status" value="1"/>
</dbReference>
<comment type="caution">
    <text evidence="5">The sequence shown here is derived from an EMBL/GenBank/DDBJ whole genome shotgun (WGS) entry which is preliminary data.</text>
</comment>
<dbReference type="RefSeq" id="WP_141422292.1">
    <property type="nucleotide sequence ID" value="NZ_VIAR01000011.1"/>
</dbReference>
<dbReference type="AlphaFoldDB" id="A0A507ZIC2"/>
<evidence type="ECO:0000313" key="5">
    <source>
        <dbReference type="EMBL" id="TQD36263.1"/>
    </source>
</evidence>
<dbReference type="InterPro" id="IPR018060">
    <property type="entry name" value="HTH_AraC"/>
</dbReference>
<evidence type="ECO:0000259" key="4">
    <source>
        <dbReference type="PROSITE" id="PS01124"/>
    </source>
</evidence>
<dbReference type="PANTHER" id="PTHR43280">
    <property type="entry name" value="ARAC-FAMILY TRANSCRIPTIONAL REGULATOR"/>
    <property type="match status" value="1"/>
</dbReference>
<dbReference type="Proteomes" id="UP000317169">
    <property type="component" value="Unassembled WGS sequence"/>
</dbReference>
<keyword evidence="3" id="KW-0804">Transcription</keyword>
<feature type="domain" description="HTH araC/xylS-type" evidence="4">
    <location>
        <begin position="98"/>
        <end position="177"/>
    </location>
</feature>
<evidence type="ECO:0000313" key="6">
    <source>
        <dbReference type="Proteomes" id="UP000317169"/>
    </source>
</evidence>
<dbReference type="GO" id="GO:0043565">
    <property type="term" value="F:sequence-specific DNA binding"/>
    <property type="evidence" value="ECO:0007669"/>
    <property type="project" value="InterPro"/>
</dbReference>
<dbReference type="PANTHER" id="PTHR43280:SF2">
    <property type="entry name" value="HTH-TYPE TRANSCRIPTIONAL REGULATOR EXSA"/>
    <property type="match status" value="1"/>
</dbReference>
<keyword evidence="1" id="KW-0805">Transcription regulation</keyword>
<sequence>MLVEVFIKNMVCNRCIKVVKNELLEAGVAVIKVELGRVVYKSKDKTEDAKKLKKVLLDNDFELLESTDKILVENVKLNLIRLLENLPIQKNGTLSSYLSRETNYEYSRLSRTFSHIENTTLEKYFIKLKIEKTKELIQSKQYNFTQISQLLDYSSVNHLSRQFKAETGINLTEYKTLEKNFRNPLDQIL</sequence>
<dbReference type="SMART" id="SM00342">
    <property type="entry name" value="HTH_ARAC"/>
    <property type="match status" value="1"/>
</dbReference>